<name>A0A061RA18_9CHLO</name>
<feature type="compositionally biased region" description="Basic and acidic residues" evidence="1">
    <location>
        <begin position="58"/>
        <end position="67"/>
    </location>
</feature>
<accession>A0A061RA18</accession>
<protein>
    <submittedName>
        <fullName evidence="2">Uncharacterized protein</fullName>
    </submittedName>
</protein>
<feature type="compositionally biased region" description="Basic and acidic residues" evidence="1">
    <location>
        <begin position="91"/>
        <end position="106"/>
    </location>
</feature>
<feature type="non-terminal residue" evidence="2">
    <location>
        <position position="1"/>
    </location>
</feature>
<sequence>RPSAWLRGVHRALLRPGRVCGDLLRLGRGPDQGLGAAAEPGRRPLASGGAIGPCGGREAWDSPEHAAPRGGAPAAACPPGPRAAGAVPRPADAREGSGQRAPEPHHPRPAKGRRRAPRGGPPVAPYRTGGGRRLPACREAAPNAGPGRRLEGTPPLPAHTAGAATEPFRAAGAAP</sequence>
<proteinExistence type="predicted"/>
<evidence type="ECO:0000313" key="2">
    <source>
        <dbReference type="EMBL" id="JAC67589.1"/>
    </source>
</evidence>
<organism evidence="2">
    <name type="scientific">Tetraselmis sp. GSL018</name>
    <dbReference type="NCBI Taxonomy" id="582737"/>
    <lineage>
        <taxon>Eukaryota</taxon>
        <taxon>Viridiplantae</taxon>
        <taxon>Chlorophyta</taxon>
        <taxon>core chlorophytes</taxon>
        <taxon>Chlorodendrophyceae</taxon>
        <taxon>Chlorodendrales</taxon>
        <taxon>Chlorodendraceae</taxon>
        <taxon>Tetraselmis</taxon>
    </lineage>
</organism>
<dbReference type="AlphaFoldDB" id="A0A061RA18"/>
<feature type="compositionally biased region" description="Basic residues" evidence="1">
    <location>
        <begin position="107"/>
        <end position="117"/>
    </location>
</feature>
<gene>
    <name evidence="2" type="ORF">TSPGSL018_10753</name>
</gene>
<reference evidence="2" key="1">
    <citation type="submission" date="2014-05" db="EMBL/GenBank/DDBJ databases">
        <title>The transcriptome of the halophilic microalga Tetraselmis sp. GSL018 isolated from the Great Salt Lake, Utah.</title>
        <authorList>
            <person name="Jinkerson R.E."/>
            <person name="D'Adamo S."/>
            <person name="Posewitz M.C."/>
        </authorList>
    </citation>
    <scope>NUCLEOTIDE SEQUENCE</scope>
    <source>
        <strain evidence="2">GSL018</strain>
    </source>
</reference>
<dbReference type="EMBL" id="GBEZ01018898">
    <property type="protein sequence ID" value="JAC67589.1"/>
    <property type="molecule type" value="Transcribed_RNA"/>
</dbReference>
<evidence type="ECO:0000256" key="1">
    <source>
        <dbReference type="SAM" id="MobiDB-lite"/>
    </source>
</evidence>
<feature type="region of interest" description="Disordered" evidence="1">
    <location>
        <begin position="29"/>
        <end position="175"/>
    </location>
</feature>